<dbReference type="InterPro" id="IPR000595">
    <property type="entry name" value="cNMP-bd_dom"/>
</dbReference>
<evidence type="ECO:0000256" key="2">
    <source>
        <dbReference type="ARBA" id="ARBA00008874"/>
    </source>
</evidence>
<evidence type="ECO:0000256" key="1">
    <source>
        <dbReference type="ARBA" id="ARBA00004514"/>
    </source>
</evidence>
<evidence type="ECO:0000256" key="6">
    <source>
        <dbReference type="ARBA" id="ARBA00023149"/>
    </source>
</evidence>
<dbReference type="SUPFAM" id="SSF56112">
    <property type="entry name" value="Protein kinase-like (PK-like)"/>
    <property type="match status" value="1"/>
</dbReference>
<organism evidence="12 13">
    <name type="scientific">Atractosteus spatula</name>
    <name type="common">Alligator gar</name>
    <name type="synonym">Lepisosteus spatula</name>
    <dbReference type="NCBI Taxonomy" id="7917"/>
    <lineage>
        <taxon>Eukaryota</taxon>
        <taxon>Metazoa</taxon>
        <taxon>Chordata</taxon>
        <taxon>Craniata</taxon>
        <taxon>Vertebrata</taxon>
        <taxon>Euteleostomi</taxon>
        <taxon>Actinopterygii</taxon>
        <taxon>Neopterygii</taxon>
        <taxon>Holostei</taxon>
        <taxon>Semionotiformes</taxon>
        <taxon>Lepisosteidae</taxon>
        <taxon>Atractosteus</taxon>
    </lineage>
</organism>
<dbReference type="GO" id="GO:0004672">
    <property type="term" value="F:protein kinase activity"/>
    <property type="evidence" value="ECO:0007669"/>
    <property type="project" value="InterPro"/>
</dbReference>
<dbReference type="PANTHER" id="PTHR48014">
    <property type="entry name" value="SERINE/THREONINE-PROTEIN KINASE FRAY2"/>
    <property type="match status" value="1"/>
</dbReference>
<evidence type="ECO:0000256" key="9">
    <source>
        <dbReference type="ARBA" id="ARBA00072573"/>
    </source>
</evidence>
<evidence type="ECO:0000256" key="8">
    <source>
        <dbReference type="ARBA" id="ARBA00059651"/>
    </source>
</evidence>
<dbReference type="PROSITE" id="PS50011">
    <property type="entry name" value="PROTEIN_KINASE_DOM"/>
    <property type="match status" value="1"/>
</dbReference>
<evidence type="ECO:0000256" key="7">
    <source>
        <dbReference type="ARBA" id="ARBA00034653"/>
    </source>
</evidence>
<keyword evidence="6" id="KW-0114">cAMP</keyword>
<comment type="function">
    <text evidence="7">Pseudokinase which, in complex with CAB39/MO25 (CAB39/MO25alpha or CAB39L/MO25beta), binds to and activates STK11/LKB1. Adopts a closed conformation typical of active protein kinases and binds STK11/LKB1 as a pseudosubstrate, promoting conformational change of STK11/LKB1 in an active conformation.</text>
</comment>
<dbReference type="PANTHER" id="PTHR48014:SF13">
    <property type="entry name" value="STE20-RELATED KINASE ADAPTER PROTEIN BETA"/>
    <property type="match status" value="1"/>
</dbReference>
<dbReference type="InterPro" id="IPR000719">
    <property type="entry name" value="Prot_kinase_dom"/>
</dbReference>
<comment type="similarity">
    <text evidence="2">Belongs to the protein kinase superfamily. STE Ser/Thr protein kinase family. STE20 subfamily.</text>
</comment>
<dbReference type="GO" id="GO:0043539">
    <property type="term" value="F:protein serine/threonine kinase activator activity"/>
    <property type="evidence" value="ECO:0007669"/>
    <property type="project" value="InterPro"/>
</dbReference>
<dbReference type="Proteomes" id="UP000736164">
    <property type="component" value="Unassembled WGS sequence"/>
</dbReference>
<name>A0A8J7T7E3_ATRSP</name>
<evidence type="ECO:0000259" key="10">
    <source>
        <dbReference type="PROSITE" id="PS50011"/>
    </source>
</evidence>
<gene>
    <name evidence="12" type="primary">Stradb</name>
    <name evidence="12" type="ORF">GTO95_0002094</name>
</gene>
<dbReference type="Pfam" id="PF00069">
    <property type="entry name" value="Pkinase"/>
    <property type="match status" value="1"/>
</dbReference>
<dbReference type="InterPro" id="IPR014710">
    <property type="entry name" value="RmlC-like_jellyroll"/>
</dbReference>
<dbReference type="InterPro" id="IPR011009">
    <property type="entry name" value="Kinase-like_dom_sf"/>
</dbReference>
<dbReference type="Gene3D" id="1.10.510.10">
    <property type="entry name" value="Transferase(Phosphotransferase) domain 1"/>
    <property type="match status" value="1"/>
</dbReference>
<keyword evidence="5" id="KW-0547">Nucleotide-binding</keyword>
<reference evidence="12" key="1">
    <citation type="journal article" date="2021" name="Cell">
        <title>Tracing the genetic footprints of vertebrate landing in non-teleost ray-finned fishes.</title>
        <authorList>
            <person name="Bi X."/>
            <person name="Wang K."/>
            <person name="Yang L."/>
            <person name="Pan H."/>
            <person name="Jiang H."/>
            <person name="Wei Q."/>
            <person name="Fang M."/>
            <person name="Yu H."/>
            <person name="Zhu C."/>
            <person name="Cai Y."/>
            <person name="He Y."/>
            <person name="Gan X."/>
            <person name="Zeng H."/>
            <person name="Yu D."/>
            <person name="Zhu Y."/>
            <person name="Jiang H."/>
            <person name="Qiu Q."/>
            <person name="Yang H."/>
            <person name="Zhang Y.E."/>
            <person name="Wang W."/>
            <person name="Zhu M."/>
            <person name="He S."/>
            <person name="Zhang G."/>
        </authorList>
    </citation>
    <scope>NUCLEOTIDE SEQUENCE</scope>
    <source>
        <strain evidence="12">Allg_001</strain>
    </source>
</reference>
<evidence type="ECO:0000256" key="3">
    <source>
        <dbReference type="ARBA" id="ARBA00022490"/>
    </source>
</evidence>
<comment type="caution">
    <text evidence="12">The sequence shown here is derived from an EMBL/GenBank/DDBJ whole genome shotgun (WGS) entry which is preliminary data.</text>
</comment>
<evidence type="ECO:0000259" key="11">
    <source>
        <dbReference type="PROSITE" id="PS50042"/>
    </source>
</evidence>
<dbReference type="EMBL" id="JAAWVO010006315">
    <property type="protein sequence ID" value="MBN3312536.1"/>
    <property type="molecule type" value="Genomic_DNA"/>
</dbReference>
<feature type="domain" description="Cyclic nucleotide-binding" evidence="11">
    <location>
        <begin position="334"/>
        <end position="436"/>
    </location>
</feature>
<accession>A0A8J7T7E3</accession>
<dbReference type="GO" id="GO:0005524">
    <property type="term" value="F:ATP binding"/>
    <property type="evidence" value="ECO:0007669"/>
    <property type="project" value="InterPro"/>
</dbReference>
<feature type="domain" description="Protein kinase" evidence="10">
    <location>
        <begin position="1"/>
        <end position="297"/>
    </location>
</feature>
<keyword evidence="4" id="KW-0116">cAMP-binding</keyword>
<dbReference type="CDD" id="cd00038">
    <property type="entry name" value="CAP_ED"/>
    <property type="match status" value="1"/>
</dbReference>
<dbReference type="InterPro" id="IPR047173">
    <property type="entry name" value="STRAD_A/B-like"/>
</dbReference>
<evidence type="ECO:0000256" key="4">
    <source>
        <dbReference type="ARBA" id="ARBA00022566"/>
    </source>
</evidence>
<dbReference type="GO" id="GO:0005829">
    <property type="term" value="C:cytosol"/>
    <property type="evidence" value="ECO:0007669"/>
    <property type="project" value="UniProtKB-SubCell"/>
</dbReference>
<comment type="function">
    <text evidence="8">Essential for male fertility. Plays an important role in spermatogenesis and regulates sperm motility by controlling the development of the flagellar bending of sperm.</text>
</comment>
<sequence length="667" mass="75972">MVCMARHKPTGKLLALKQTNLDRCTEEELRLLLNEILLSRLLRHPNLLTSSLVFTSCCQLWVITPLMGYGSLDNLLQTYFTDGMSESLIAYLLHGVLKALDYLHQMGYIHRSVKASHILLSADGRVYLSGLHSLYSMMRDGKRSKVVYEFPQHSSSLLPWLSPELLRQDLHGYDVKSDIYSLGITACELASGRVPFQDMHPTLMLLQKLKGWHCCLLDVAPFPLQGLGLKASRSGVDSGIGESVATSSIMRTMTSERPQSPAPKNHSALLHHLVELCLHQQPEKRPSASTLLTHAFFKQDKFPTKLVAITQKKPEWRTEDEVKQLRSIMSCVTVFRRYSNTLQQLLARVIRYQRFGRRRAVVKKGHRGSSFYFVYSGKLAVTKDEDGTSAFVDKEPIVIKKGAGFGDVALIKGLKRNATVVCLEETELLVVDKEDFFANKMDVELKKEFDYRFTFYRSLDLMFSWPSTLIEQIADHSKTEEFLFGRVVVRNTNETENIIFISKGLHQYLIPDCGKDTRSFVLASQGAEILRFSKEKFYEHVDPPTLAKLKTLEKVYPSDEELCQIFLEHNRWRLFKKDMVHNLKTHNVKSGFTPYVSCSAEEHLDGMGILSLSSEGSQRVRPRSAPNPKAMLLRKERENVDESPSTHLRLIDGITFPQRHLCKMLSA</sequence>
<feature type="non-terminal residue" evidence="12">
    <location>
        <position position="667"/>
    </location>
</feature>
<dbReference type="Gene3D" id="2.60.120.10">
    <property type="entry name" value="Jelly Rolls"/>
    <property type="match status" value="1"/>
</dbReference>
<evidence type="ECO:0000313" key="13">
    <source>
        <dbReference type="Proteomes" id="UP000736164"/>
    </source>
</evidence>
<dbReference type="Gene3D" id="3.30.200.20">
    <property type="entry name" value="Phosphorylase Kinase, domain 1"/>
    <property type="match status" value="1"/>
</dbReference>
<dbReference type="SUPFAM" id="SSF51206">
    <property type="entry name" value="cAMP-binding domain-like"/>
    <property type="match status" value="1"/>
</dbReference>
<evidence type="ECO:0000256" key="5">
    <source>
        <dbReference type="ARBA" id="ARBA00022741"/>
    </source>
</evidence>
<dbReference type="GO" id="GO:1902554">
    <property type="term" value="C:serine/threonine protein kinase complex"/>
    <property type="evidence" value="ECO:0007669"/>
    <property type="project" value="TreeGrafter"/>
</dbReference>
<comment type="subcellular location">
    <subcellularLocation>
        <location evidence="1">Cytoplasm</location>
        <location evidence="1">Cytosol</location>
    </subcellularLocation>
</comment>
<proteinExistence type="inferred from homology"/>
<dbReference type="AlphaFoldDB" id="A0A8J7T7E3"/>
<dbReference type="PROSITE" id="PS50042">
    <property type="entry name" value="CNMP_BINDING_3"/>
    <property type="match status" value="1"/>
</dbReference>
<dbReference type="GO" id="GO:0006611">
    <property type="term" value="P:protein export from nucleus"/>
    <property type="evidence" value="ECO:0007669"/>
    <property type="project" value="TreeGrafter"/>
</dbReference>
<keyword evidence="3" id="KW-0963">Cytoplasm</keyword>
<keyword evidence="13" id="KW-1185">Reference proteome</keyword>
<protein>
    <recommendedName>
        <fullName evidence="9">Cyclic nucleotide-binding domain-containing protein 2</fullName>
    </recommendedName>
</protein>
<dbReference type="SMART" id="SM00100">
    <property type="entry name" value="cNMP"/>
    <property type="match status" value="1"/>
</dbReference>
<dbReference type="Pfam" id="PF00027">
    <property type="entry name" value="cNMP_binding"/>
    <property type="match status" value="1"/>
</dbReference>
<dbReference type="GO" id="GO:0030552">
    <property type="term" value="F:cAMP binding"/>
    <property type="evidence" value="ECO:0007669"/>
    <property type="project" value="UniProtKB-KW"/>
</dbReference>
<dbReference type="InterPro" id="IPR018490">
    <property type="entry name" value="cNMP-bd_dom_sf"/>
</dbReference>
<feature type="non-terminal residue" evidence="12">
    <location>
        <position position="1"/>
    </location>
</feature>
<dbReference type="FunFam" id="2.60.120.10:FF:000083">
    <property type="entry name" value="Cyclic nucleotide binding domain containing 2"/>
    <property type="match status" value="1"/>
</dbReference>
<evidence type="ECO:0000313" key="12">
    <source>
        <dbReference type="EMBL" id="MBN3312536.1"/>
    </source>
</evidence>